<feature type="region of interest" description="Disordered" evidence="2">
    <location>
        <begin position="551"/>
        <end position="588"/>
    </location>
</feature>
<feature type="compositionally biased region" description="Basic and acidic residues" evidence="2">
    <location>
        <begin position="1350"/>
        <end position="1359"/>
    </location>
</feature>
<dbReference type="GeneID" id="106457567"/>
<feature type="compositionally biased region" description="Polar residues" evidence="2">
    <location>
        <begin position="902"/>
        <end position="920"/>
    </location>
</feature>
<feature type="region of interest" description="Disordered" evidence="2">
    <location>
        <begin position="978"/>
        <end position="1000"/>
    </location>
</feature>
<evidence type="ECO:0000259" key="3">
    <source>
        <dbReference type="PROSITE" id="PS51444"/>
    </source>
</evidence>
<evidence type="ECO:0000256" key="1">
    <source>
        <dbReference type="SAM" id="Coils"/>
    </source>
</evidence>
<dbReference type="PANTHER" id="PTHR46345:SF8">
    <property type="entry name" value="FORMIN 3, ISOFORM B"/>
    <property type="match status" value="1"/>
</dbReference>
<keyword evidence="4" id="KW-1185">Reference proteome</keyword>
<dbReference type="Proteomes" id="UP000694941">
    <property type="component" value="Unplaced"/>
</dbReference>
<organism evidence="4 5">
    <name type="scientific">Limulus polyphemus</name>
    <name type="common">Atlantic horseshoe crab</name>
    <dbReference type="NCBI Taxonomy" id="6850"/>
    <lineage>
        <taxon>Eukaryota</taxon>
        <taxon>Metazoa</taxon>
        <taxon>Ecdysozoa</taxon>
        <taxon>Arthropoda</taxon>
        <taxon>Chelicerata</taxon>
        <taxon>Merostomata</taxon>
        <taxon>Xiphosura</taxon>
        <taxon>Limulidae</taxon>
        <taxon>Limulus</taxon>
    </lineage>
</organism>
<evidence type="ECO:0000256" key="2">
    <source>
        <dbReference type="SAM" id="MobiDB-lite"/>
    </source>
</evidence>
<feature type="compositionally biased region" description="Polar residues" evidence="2">
    <location>
        <begin position="1320"/>
        <end position="1349"/>
    </location>
</feature>
<keyword evidence="1" id="KW-0175">Coiled coil</keyword>
<dbReference type="PANTHER" id="PTHR46345">
    <property type="entry name" value="INVERTED FORMIN-2"/>
    <property type="match status" value="1"/>
</dbReference>
<dbReference type="Pfam" id="PF02181">
    <property type="entry name" value="FH2"/>
    <property type="match status" value="1"/>
</dbReference>
<feature type="region of interest" description="Disordered" evidence="2">
    <location>
        <begin position="902"/>
        <end position="954"/>
    </location>
</feature>
<feature type="compositionally biased region" description="Basic and acidic residues" evidence="2">
    <location>
        <begin position="941"/>
        <end position="951"/>
    </location>
</feature>
<feature type="compositionally biased region" description="Polar residues" evidence="2">
    <location>
        <begin position="1514"/>
        <end position="1528"/>
    </location>
</feature>
<feature type="coiled-coil region" evidence="1">
    <location>
        <begin position="450"/>
        <end position="506"/>
    </location>
</feature>
<dbReference type="PROSITE" id="PS51444">
    <property type="entry name" value="FH2"/>
    <property type="match status" value="1"/>
</dbReference>
<feature type="domain" description="FH2" evidence="3">
    <location>
        <begin position="158"/>
        <end position="563"/>
    </location>
</feature>
<feature type="compositionally biased region" description="Polar residues" evidence="2">
    <location>
        <begin position="930"/>
        <end position="940"/>
    </location>
</feature>
<feature type="compositionally biased region" description="Basic and acidic residues" evidence="2">
    <location>
        <begin position="1368"/>
        <end position="1378"/>
    </location>
</feature>
<feature type="region of interest" description="Disordered" evidence="2">
    <location>
        <begin position="1187"/>
        <end position="1231"/>
    </location>
</feature>
<gene>
    <name evidence="5" type="primary">LOC106457567</name>
</gene>
<proteinExistence type="predicted"/>
<name>A0ABM1S740_LIMPO</name>
<feature type="compositionally biased region" description="Low complexity" evidence="2">
    <location>
        <begin position="1217"/>
        <end position="1227"/>
    </location>
</feature>
<feature type="region of interest" description="Disordered" evidence="2">
    <location>
        <begin position="1255"/>
        <end position="1281"/>
    </location>
</feature>
<dbReference type="Gene3D" id="1.20.58.2220">
    <property type="entry name" value="Formin, FH2 domain"/>
    <property type="match status" value="1"/>
</dbReference>
<feature type="region of interest" description="Disordered" evidence="2">
    <location>
        <begin position="1454"/>
        <end position="1551"/>
    </location>
</feature>
<feature type="region of interest" description="Disordered" evidence="2">
    <location>
        <begin position="1312"/>
        <end position="1378"/>
    </location>
</feature>
<feature type="compositionally biased region" description="Low complexity" evidence="2">
    <location>
        <begin position="1485"/>
        <end position="1496"/>
    </location>
</feature>
<accession>A0ABM1S740</accession>
<sequence>MVQCSFEDFQPSTSLSQTSTLLSLSESSTKRQTNADEEHLELLATDETDFSTAISISPSSSTSQPDSQSSKPSFSVPIPSLHLPPHPSTSSSSSVSPPPPPPLLPSKFPPPPPPLPSLKGPPPPPFLGLSVLPPPPSLGVLPPPLPGMLSMHQVTLPQQTIPKPKNKMVSLNWNKIPTQKITGQKNLWTLVASSHEVTSNTLDFEMMERLFCQKQKSTSRYDNENLILSNENATDGPSQKKKESQEINLLDSKRSLNVNVFLKQFRSSHEVIIEDILEGTNKYLGTEELKGLLKILPEDDEIKLLKGFKGKTQQLGNAEKFLRQLLDITNYKLRIESLLLKEEFDPIIVPLKDGLETIKLAAQEIKKSQSLREILYMVLIAGNFLNAGKYAGNAAGFKMMSLLNLTDIKATKPGMNLVHFVALQAEEKKPELLKLPDELKNLENTTKISTEALKADIKNLNDRINTLSNQLSSTHQDIKDQMENFVNDAKRKVEQISEEAEKLENVQVDLAEFLCEDVATFKLDECFTVFRSFCQKFKEAIEENKLRHEQEMKAEIRRSQRKAQEARKNQSASAPSRHRSPTLSGDETQTKLVGTLLNNGLPGFQNHIQPLSSTSDDSSIVTLSRSSSISSLSTSLDNSESTEFSSTFYDSSRRRQRRCGLLFDNGDDILSVLQDYSDQESTGYSSLSSNEDGSFDRHSFFRKSLHKRRKNLLLAEMSERDRIFSPPFFETSEEEEKEQNMQISGESTMKEHLDVEKKSSVESNKEETGFASNKEQLEQITNTTTNETYFTRSNRLYHSTKEYSATITTSVDDRLTKDDLDISNPCVKDKSRFRKSTLNMQYSCELTDKKDRRVSKQSIESECFTGKSWNPENCIITKASPPTEIEYETLNCSFTNQSKAKSNVENTPSLNPSKTWSLIQNPDYRKTEIDPSSNLASVESLSKEGPSKDSFDYSNLKEGLSTDSFDDSNLSKQLLSPVTGHEQTHSMNHKKERHSENQMQVSEKSQKLISENSMVSKFSNRKFLSYFNKEIDDIIADTGKQGMYLTRDDYALSKIYTNNKVGNLRENRLYHSLKDYSTRNRSKDVSVCQKDDFHHVHQGSKVQVNSTECIDTYNEGTCTETKCTNQDYESNETSNFDSILVTELDTVHEVNSVDEERTFNRFSRHRKTIRGTNNKSCLKSERGYSFRNIKNNYPNNDSQITTQTGLKQRVGSKDTSSKMSSPNKNPPLARHASTREYVRYHDQPASKLQNNKVKETVNSSTKLVRSSSVRSRQKPPLASTTAKLSITRKNTNMKENAILSAKVECDSKTNSKLLPKSNIYDPSQKLTQKTKLSSISNYSKTRHSQSSQRETQKPKEKIADTSITNKESALKKENKVSSEDLYKSESSNFVENKRGAHIVGSETVEPRKLQKFDNTNEERLKAIDTTCDKEFNVKFKSVPSRLKVVATRNYSDLPFPRNRLHNYSMNNAKPRQISQNTTFRHSLKLESSSKSPETKLQTQKQSNRSEIKFLANRRNASIISKSPDTPNLHSKKQTKKVSPNSTNIKTKCDKTLSPSEKTFDTIRKKSSSVLKEQTESSKHLVNGINSEKSNTILCK</sequence>
<dbReference type="InterPro" id="IPR042201">
    <property type="entry name" value="FH2_Formin_sf"/>
</dbReference>
<protein>
    <submittedName>
        <fullName evidence="5">Uncharacterized protein LOC106457567</fullName>
    </submittedName>
</protein>
<feature type="compositionally biased region" description="Polar residues" evidence="2">
    <location>
        <begin position="1536"/>
        <end position="1545"/>
    </location>
</feature>
<evidence type="ECO:0000313" key="5">
    <source>
        <dbReference type="RefSeq" id="XP_022239445.1"/>
    </source>
</evidence>
<feature type="compositionally biased region" description="Low complexity" evidence="2">
    <location>
        <begin position="12"/>
        <end position="27"/>
    </location>
</feature>
<dbReference type="RefSeq" id="XP_022239445.1">
    <property type="nucleotide sequence ID" value="XM_022383737.1"/>
</dbReference>
<feature type="compositionally biased region" description="Polar residues" evidence="2">
    <location>
        <begin position="1188"/>
        <end position="1206"/>
    </location>
</feature>
<feature type="compositionally biased region" description="Polar residues" evidence="2">
    <location>
        <begin position="1255"/>
        <end position="1270"/>
    </location>
</feature>
<feature type="compositionally biased region" description="Low complexity" evidence="2">
    <location>
        <begin position="50"/>
        <end position="81"/>
    </location>
</feature>
<feature type="compositionally biased region" description="Polar residues" evidence="2">
    <location>
        <begin position="1461"/>
        <end position="1480"/>
    </location>
</feature>
<feature type="region of interest" description="Disordered" evidence="2">
    <location>
        <begin position="1"/>
        <end position="121"/>
    </location>
</feature>
<dbReference type="SUPFAM" id="SSF101447">
    <property type="entry name" value="Formin homology 2 domain (FH2 domain)"/>
    <property type="match status" value="1"/>
</dbReference>
<reference evidence="5" key="1">
    <citation type="submission" date="2025-08" db="UniProtKB">
        <authorList>
            <consortium name="RefSeq"/>
        </authorList>
    </citation>
    <scope>IDENTIFICATION</scope>
    <source>
        <tissue evidence="5">Muscle</tissue>
    </source>
</reference>
<evidence type="ECO:0000313" key="4">
    <source>
        <dbReference type="Proteomes" id="UP000694941"/>
    </source>
</evidence>
<feature type="compositionally biased region" description="Basic and acidic residues" evidence="2">
    <location>
        <begin position="551"/>
        <end position="568"/>
    </location>
</feature>
<feature type="compositionally biased region" description="Pro residues" evidence="2">
    <location>
        <begin position="96"/>
        <end position="121"/>
    </location>
</feature>
<dbReference type="SMART" id="SM00498">
    <property type="entry name" value="FH2"/>
    <property type="match status" value="1"/>
</dbReference>
<dbReference type="InterPro" id="IPR015425">
    <property type="entry name" value="FH2_Formin"/>
</dbReference>